<keyword evidence="3 5" id="KW-1133">Transmembrane helix</keyword>
<feature type="transmembrane region" description="Helical" evidence="5">
    <location>
        <begin position="51"/>
        <end position="73"/>
    </location>
</feature>
<keyword evidence="2 5" id="KW-0812">Transmembrane</keyword>
<reference evidence="7" key="1">
    <citation type="journal article" date="2020" name="mSystems">
        <title>Genome- and Community-Level Interaction Insights into Carbon Utilization and Element Cycling Functions of Hydrothermarchaeota in Hydrothermal Sediment.</title>
        <authorList>
            <person name="Zhou Z."/>
            <person name="Liu Y."/>
            <person name="Xu W."/>
            <person name="Pan J."/>
            <person name="Luo Z.H."/>
            <person name="Li M."/>
        </authorList>
    </citation>
    <scope>NUCLEOTIDE SEQUENCE [LARGE SCALE GENOMIC DNA]</scope>
    <source>
        <strain evidence="7">SpSt-479</strain>
    </source>
</reference>
<evidence type="ECO:0000259" key="6">
    <source>
        <dbReference type="Pfam" id="PF07291"/>
    </source>
</evidence>
<dbReference type="GO" id="GO:0016020">
    <property type="term" value="C:membrane"/>
    <property type="evidence" value="ECO:0007669"/>
    <property type="project" value="UniProtKB-SubCell"/>
</dbReference>
<evidence type="ECO:0000256" key="2">
    <source>
        <dbReference type="ARBA" id="ARBA00022692"/>
    </source>
</evidence>
<dbReference type="EMBL" id="DSUJ01000008">
    <property type="protein sequence ID" value="HFI91093.1"/>
    <property type="molecule type" value="Genomic_DNA"/>
</dbReference>
<name>A0A7V2ZJC7_9BACT</name>
<comment type="caution">
    <text evidence="7">The sequence shown here is derived from an EMBL/GenBank/DDBJ whole genome shotgun (WGS) entry which is preliminary data.</text>
</comment>
<evidence type="ECO:0000256" key="1">
    <source>
        <dbReference type="ARBA" id="ARBA00004141"/>
    </source>
</evidence>
<dbReference type="GO" id="GO:0030416">
    <property type="term" value="P:methylamine metabolic process"/>
    <property type="evidence" value="ECO:0007669"/>
    <property type="project" value="InterPro"/>
</dbReference>
<evidence type="ECO:0000313" key="7">
    <source>
        <dbReference type="EMBL" id="HFI91093.1"/>
    </source>
</evidence>
<accession>A0A7V2ZJC7</accession>
<feature type="domain" description="Methylamine utilisation protein MauE" evidence="6">
    <location>
        <begin position="8"/>
        <end position="134"/>
    </location>
</feature>
<proteinExistence type="predicted"/>
<gene>
    <name evidence="7" type="ORF">ENS31_06105</name>
</gene>
<organism evidence="7">
    <name type="scientific">Ignavibacterium album</name>
    <dbReference type="NCBI Taxonomy" id="591197"/>
    <lineage>
        <taxon>Bacteria</taxon>
        <taxon>Pseudomonadati</taxon>
        <taxon>Ignavibacteriota</taxon>
        <taxon>Ignavibacteria</taxon>
        <taxon>Ignavibacteriales</taxon>
        <taxon>Ignavibacteriaceae</taxon>
        <taxon>Ignavibacterium</taxon>
    </lineage>
</organism>
<evidence type="ECO:0000256" key="4">
    <source>
        <dbReference type="ARBA" id="ARBA00023136"/>
    </source>
</evidence>
<dbReference type="InterPro" id="IPR009908">
    <property type="entry name" value="Methylamine_util_MauE"/>
</dbReference>
<feature type="transmembrane region" description="Helical" evidence="5">
    <location>
        <begin position="119"/>
        <end position="135"/>
    </location>
</feature>
<protein>
    <submittedName>
        <fullName evidence="7">DoxX family membrane protein</fullName>
    </submittedName>
</protein>
<dbReference type="Pfam" id="PF07291">
    <property type="entry name" value="MauE"/>
    <property type="match status" value="1"/>
</dbReference>
<comment type="subcellular location">
    <subcellularLocation>
        <location evidence="1">Membrane</location>
        <topology evidence="1">Multi-pass membrane protein</topology>
    </subcellularLocation>
</comment>
<dbReference type="AlphaFoldDB" id="A0A7V2ZJC7"/>
<dbReference type="RefSeq" id="WP_304142790.1">
    <property type="nucleotide sequence ID" value="NZ_JAOAIE010000014.1"/>
</dbReference>
<evidence type="ECO:0000256" key="3">
    <source>
        <dbReference type="ARBA" id="ARBA00022989"/>
    </source>
</evidence>
<sequence length="148" mass="16598">MKKLFKNEYFLLFGRILVALVFIYAGAEKISDPKSFSQAIYNYRLLPIESVNIVAITLPWLELISGILLLFGVSVKENSAIIGTLLVIFIIAIFISMIRGLNIDCGCFGKSNPVGWKKIGENILLFIICIALLAFDSKKFIIKSKIYD</sequence>
<evidence type="ECO:0000256" key="5">
    <source>
        <dbReference type="SAM" id="Phobius"/>
    </source>
</evidence>
<feature type="transmembrane region" description="Helical" evidence="5">
    <location>
        <begin position="80"/>
        <end position="99"/>
    </location>
</feature>
<keyword evidence="4 5" id="KW-0472">Membrane</keyword>
<dbReference type="UniPathway" id="UPA00895"/>